<proteinExistence type="predicted"/>
<comment type="caution">
    <text evidence="1">The sequence shown here is derived from an EMBL/GenBank/DDBJ whole genome shotgun (WGS) entry which is preliminary data.</text>
</comment>
<name>A0A926EQV7_9FIRM</name>
<sequence>MPRNMDYPRGITVSIFFKYTQGKTFGVFGEPAVNILEVNLALDGILK</sequence>
<dbReference type="InterPro" id="IPR003820">
    <property type="entry name" value="KdpC"/>
</dbReference>
<evidence type="ECO:0000313" key="2">
    <source>
        <dbReference type="Proteomes" id="UP000623678"/>
    </source>
</evidence>
<reference evidence="1" key="1">
    <citation type="submission" date="2020-08" db="EMBL/GenBank/DDBJ databases">
        <title>Genome public.</title>
        <authorList>
            <person name="Liu C."/>
            <person name="Sun Q."/>
        </authorList>
    </citation>
    <scope>NUCLEOTIDE SEQUENCE</scope>
    <source>
        <strain evidence="1">NSJ-64</strain>
    </source>
</reference>
<dbReference type="AlphaFoldDB" id="A0A926EQV7"/>
<dbReference type="Proteomes" id="UP000623678">
    <property type="component" value="Unassembled WGS sequence"/>
</dbReference>
<dbReference type="GO" id="GO:0016020">
    <property type="term" value="C:membrane"/>
    <property type="evidence" value="ECO:0007669"/>
    <property type="project" value="InterPro"/>
</dbReference>
<accession>A0A926EQV7</accession>
<evidence type="ECO:0000313" key="1">
    <source>
        <dbReference type="EMBL" id="MBC8586508.1"/>
    </source>
</evidence>
<keyword evidence="2" id="KW-1185">Reference proteome</keyword>
<organism evidence="1 2">
    <name type="scientific">Youxingia wuxianensis</name>
    <dbReference type="NCBI Taxonomy" id="2763678"/>
    <lineage>
        <taxon>Bacteria</taxon>
        <taxon>Bacillati</taxon>
        <taxon>Bacillota</taxon>
        <taxon>Clostridia</taxon>
        <taxon>Eubacteriales</taxon>
        <taxon>Oscillospiraceae</taxon>
        <taxon>Youxingia</taxon>
    </lineage>
</organism>
<protein>
    <submittedName>
        <fullName evidence="1">Potassium-transporting ATPase subunit C</fullName>
    </submittedName>
</protein>
<gene>
    <name evidence="1" type="ORF">H8705_13045</name>
</gene>
<dbReference type="EMBL" id="JACRTD010000013">
    <property type="protein sequence ID" value="MBC8586508.1"/>
    <property type="molecule type" value="Genomic_DNA"/>
</dbReference>
<dbReference type="GO" id="GO:0008556">
    <property type="term" value="F:P-type potassium transmembrane transporter activity"/>
    <property type="evidence" value="ECO:0007669"/>
    <property type="project" value="InterPro"/>
</dbReference>
<dbReference type="Pfam" id="PF02669">
    <property type="entry name" value="KdpC"/>
    <property type="match status" value="1"/>
</dbReference>